<organism evidence="2 3">
    <name type="scientific">Kolteria novifilia</name>
    <dbReference type="NCBI Taxonomy" id="2527975"/>
    <lineage>
        <taxon>Bacteria</taxon>
        <taxon>Pseudomonadati</taxon>
        <taxon>Planctomycetota</taxon>
        <taxon>Planctomycetia</taxon>
        <taxon>Kolteriales</taxon>
        <taxon>Kolteriaceae</taxon>
        <taxon>Kolteria</taxon>
    </lineage>
</organism>
<name>A0A518B0D8_9BACT</name>
<evidence type="ECO:0000313" key="2">
    <source>
        <dbReference type="EMBL" id="QDU60448.1"/>
    </source>
</evidence>
<dbReference type="KEGG" id="knv:Pan216_12880"/>
<keyword evidence="3" id="KW-1185">Reference proteome</keyword>
<proteinExistence type="predicted"/>
<dbReference type="Proteomes" id="UP000317093">
    <property type="component" value="Chromosome"/>
</dbReference>
<accession>A0A518B0D8</accession>
<dbReference type="EMBL" id="CP036279">
    <property type="protein sequence ID" value="QDU60448.1"/>
    <property type="molecule type" value="Genomic_DNA"/>
</dbReference>
<dbReference type="InterPro" id="IPR013762">
    <property type="entry name" value="Integrase-like_cat_sf"/>
</dbReference>
<dbReference type="InterPro" id="IPR011010">
    <property type="entry name" value="DNA_brk_join_enz"/>
</dbReference>
<dbReference type="RefSeq" id="WP_419193322.1">
    <property type="nucleotide sequence ID" value="NZ_CP036279.1"/>
</dbReference>
<dbReference type="Gene3D" id="1.10.443.10">
    <property type="entry name" value="Intergrase catalytic core"/>
    <property type="match status" value="1"/>
</dbReference>
<dbReference type="GO" id="GO:0015074">
    <property type="term" value="P:DNA integration"/>
    <property type="evidence" value="ECO:0007669"/>
    <property type="project" value="InterPro"/>
</dbReference>
<gene>
    <name evidence="2" type="ORF">Pan216_12880</name>
</gene>
<dbReference type="SUPFAM" id="SSF56349">
    <property type="entry name" value="DNA breaking-rejoining enzymes"/>
    <property type="match status" value="1"/>
</dbReference>
<evidence type="ECO:0000256" key="1">
    <source>
        <dbReference type="ARBA" id="ARBA00023172"/>
    </source>
</evidence>
<sequence>MDVDLERHLIHLPRNKAGNADARAFITRDLDEMIRAQFPDGLPTGPLITKDVPTSIPEISRQFRKIATRAAVPGNGKPRDGKQACTLHDLRRNYGSRWAVKVPAQQLMAMMRHSTINVSLDYYAETEQGTIDMLWGDE</sequence>
<reference evidence="2 3" key="1">
    <citation type="submission" date="2019-02" db="EMBL/GenBank/DDBJ databases">
        <title>Deep-cultivation of Planctomycetes and their phenomic and genomic characterization uncovers novel biology.</title>
        <authorList>
            <person name="Wiegand S."/>
            <person name="Jogler M."/>
            <person name="Boedeker C."/>
            <person name="Pinto D."/>
            <person name="Vollmers J."/>
            <person name="Rivas-Marin E."/>
            <person name="Kohn T."/>
            <person name="Peeters S.H."/>
            <person name="Heuer A."/>
            <person name="Rast P."/>
            <person name="Oberbeckmann S."/>
            <person name="Bunk B."/>
            <person name="Jeske O."/>
            <person name="Meyerdierks A."/>
            <person name="Storesund J.E."/>
            <person name="Kallscheuer N."/>
            <person name="Luecker S."/>
            <person name="Lage O.M."/>
            <person name="Pohl T."/>
            <person name="Merkel B.J."/>
            <person name="Hornburger P."/>
            <person name="Mueller R.-W."/>
            <person name="Bruemmer F."/>
            <person name="Labrenz M."/>
            <person name="Spormann A.M."/>
            <person name="Op den Camp H."/>
            <person name="Overmann J."/>
            <person name="Amann R."/>
            <person name="Jetten M.S.M."/>
            <person name="Mascher T."/>
            <person name="Medema M.H."/>
            <person name="Devos D.P."/>
            <person name="Kaster A.-K."/>
            <person name="Ovreas L."/>
            <person name="Rohde M."/>
            <person name="Galperin M.Y."/>
            <person name="Jogler C."/>
        </authorList>
    </citation>
    <scope>NUCLEOTIDE SEQUENCE [LARGE SCALE GENOMIC DNA]</scope>
    <source>
        <strain evidence="2 3">Pan216</strain>
    </source>
</reference>
<evidence type="ECO:0000313" key="3">
    <source>
        <dbReference type="Proteomes" id="UP000317093"/>
    </source>
</evidence>
<evidence type="ECO:0008006" key="4">
    <source>
        <dbReference type="Google" id="ProtNLM"/>
    </source>
</evidence>
<keyword evidence="1" id="KW-0233">DNA recombination</keyword>
<dbReference type="AlphaFoldDB" id="A0A518B0D8"/>
<dbReference type="GO" id="GO:0003677">
    <property type="term" value="F:DNA binding"/>
    <property type="evidence" value="ECO:0007669"/>
    <property type="project" value="InterPro"/>
</dbReference>
<protein>
    <recommendedName>
        <fullName evidence="4">Phage integrase family protein</fullName>
    </recommendedName>
</protein>
<dbReference type="GO" id="GO:0006310">
    <property type="term" value="P:DNA recombination"/>
    <property type="evidence" value="ECO:0007669"/>
    <property type="project" value="UniProtKB-KW"/>
</dbReference>